<dbReference type="SFLD" id="SFLDS00005">
    <property type="entry name" value="Isoprenoid_Synthase_Type_I"/>
    <property type="match status" value="2"/>
</dbReference>
<proteinExistence type="predicted"/>
<evidence type="ECO:0000259" key="5">
    <source>
        <dbReference type="Pfam" id="PF03936"/>
    </source>
</evidence>
<dbReference type="Gene3D" id="1.10.600.10">
    <property type="entry name" value="Farnesyl Diphosphate Synthase"/>
    <property type="match status" value="3"/>
</dbReference>
<dbReference type="PANTHER" id="PTHR31225">
    <property type="entry name" value="OS04G0344100 PROTEIN-RELATED"/>
    <property type="match status" value="1"/>
</dbReference>
<comment type="cofactor">
    <cofactor evidence="1">
        <name>Mg(2+)</name>
        <dbReference type="ChEBI" id="CHEBI:18420"/>
    </cofactor>
</comment>
<dbReference type="GO" id="GO:0000287">
    <property type="term" value="F:magnesium ion binding"/>
    <property type="evidence" value="ECO:0007669"/>
    <property type="project" value="InterPro"/>
</dbReference>
<dbReference type="PANTHER" id="PTHR31225:SF221">
    <property type="entry name" value="(-)-GERMACRENE D SYNTHASE"/>
    <property type="match status" value="1"/>
</dbReference>
<dbReference type="InterPro" id="IPR044814">
    <property type="entry name" value="Terpene_cyclase_plant_C1"/>
</dbReference>
<sequence>MYVQVSSGPFPSQNAMPEVPRRSADYHPSIWKYHFLEHASVHAKSDAGIEELFKQLKEEVRGMLVAAVDKPSEQLNLINDIQRLGVSYHFESEIDAVLQQVFDIAHEPDHTDDLYTAALRFRLLRQQGYQVPCGVFENFKDKEGKFKESLVSDVRGMLSLYEATHLRVRGEDVLDEALKFTTTHLAFAITQEYNPLAAQVARALKQPIRKGLTRVEARHNFSIYDKDYQNKVLLSFAKLDFNLLQKMHQKEVSNITRWWKDLNFAEKLPFARDRVVECYFWILGVYFEPQYELARRIMTKTIAMVSIMDDIYDVYGTLEELTVFTQAIQRWNTDALDQLPEYMKFYYQSLLDVYNEIEEEMAGEGRSYCVHYVKAALKRLVRAYFEEAKWFNKGYVPTIEEYMQVALVSGAYEVLATTSFLGMGDLATKGSFDWVTNDPLIVRASSVICRLMDDIVGHEFEQERGHVASAVECYMKRHGCSKEETYAEFQKQVTNGWKDINQECLHPTAVPMPLLTRVVNLARVIDLLYKDEDGYTNSKTFVKELITSVLVDPVSINANISICDILVQETDISTEDPSIIQLLKKEVREMLMAVADKPSEQLKLIDDIQRLGVSYHFESEIDAALQHIHVFKKFKDKEGKFMVSLMNKRGILSFYEATHFRVHGEDILEEALAFTTAQLESMITQVSSAFAAQVIHALKQPIHKGLTRLEAKHYISIYHEESHNKALLRFAKLDFNLLQKVHQTEVSLITRWDISALDQLPEYMKLCYQSLLDVYSDIDEAIAMEGKSYRVHYAKAAMKQLVRVYFDEAKWFHEGCIPTMEEYMQVALVSCGNIMLATTSFVGMGDLVTKESFEWVSNDPLIVRASSVINRLMDDIVGHEAEQERGHVASAVECYMKQHGASKEETYAELQKQVTNAWKDINQECLRPTAVPMPLLTRVVNLARVINLLYKDEDGYTNSKTFVKELITSVLVEPVPI</sequence>
<comment type="caution">
    <text evidence="6">The sequence shown here is derived from an EMBL/GenBank/DDBJ whole genome shotgun (WGS) entry which is preliminary data.</text>
</comment>
<organism evidence="6 7">
    <name type="scientific">Escallonia rubra</name>
    <dbReference type="NCBI Taxonomy" id="112253"/>
    <lineage>
        <taxon>Eukaryota</taxon>
        <taxon>Viridiplantae</taxon>
        <taxon>Streptophyta</taxon>
        <taxon>Embryophyta</taxon>
        <taxon>Tracheophyta</taxon>
        <taxon>Spermatophyta</taxon>
        <taxon>Magnoliopsida</taxon>
        <taxon>eudicotyledons</taxon>
        <taxon>Gunneridae</taxon>
        <taxon>Pentapetalae</taxon>
        <taxon>asterids</taxon>
        <taxon>campanulids</taxon>
        <taxon>Escalloniales</taxon>
        <taxon>Escalloniaceae</taxon>
        <taxon>Escallonia</taxon>
    </lineage>
</organism>
<dbReference type="FunFam" id="1.50.10.130:FF:000001">
    <property type="entry name" value="Isoprene synthase, chloroplastic"/>
    <property type="match status" value="1"/>
</dbReference>
<feature type="domain" description="Terpene synthase metal-binding" evidence="5">
    <location>
        <begin position="747"/>
        <end position="920"/>
    </location>
</feature>
<feature type="domain" description="Terpene synthase N-terminal" evidence="4">
    <location>
        <begin position="30"/>
        <end position="204"/>
    </location>
</feature>
<evidence type="ECO:0000256" key="1">
    <source>
        <dbReference type="ARBA" id="ARBA00001946"/>
    </source>
</evidence>
<keyword evidence="3" id="KW-0456">Lyase</keyword>
<name>A0AA88RLB1_9ASTE</name>
<feature type="domain" description="Terpene synthase N-terminal" evidence="4">
    <location>
        <begin position="630"/>
        <end position="698"/>
    </location>
</feature>
<dbReference type="GO" id="GO:0016102">
    <property type="term" value="P:diterpenoid biosynthetic process"/>
    <property type="evidence" value="ECO:0007669"/>
    <property type="project" value="InterPro"/>
</dbReference>
<dbReference type="SUPFAM" id="SSF48576">
    <property type="entry name" value="Terpenoid synthases"/>
    <property type="match status" value="2"/>
</dbReference>
<feature type="domain" description="Terpene synthase metal-binding" evidence="5">
    <location>
        <begin position="260"/>
        <end position="499"/>
    </location>
</feature>
<dbReference type="Proteomes" id="UP001187471">
    <property type="component" value="Unassembled WGS sequence"/>
</dbReference>
<dbReference type="InterPro" id="IPR034741">
    <property type="entry name" value="Terpene_cyclase-like_1_C"/>
</dbReference>
<dbReference type="GO" id="GO:0010333">
    <property type="term" value="F:terpene synthase activity"/>
    <property type="evidence" value="ECO:0007669"/>
    <property type="project" value="InterPro"/>
</dbReference>
<dbReference type="InterPro" id="IPR005630">
    <property type="entry name" value="Terpene_synthase_metal-bd"/>
</dbReference>
<dbReference type="SFLD" id="SFLDG01014">
    <property type="entry name" value="Terpene_Cyclase_Like_1_N-term"/>
    <property type="match status" value="1"/>
</dbReference>
<accession>A0AA88RLB1</accession>
<dbReference type="Pfam" id="PF01397">
    <property type="entry name" value="Terpene_synth"/>
    <property type="match status" value="3"/>
</dbReference>
<keyword evidence="2" id="KW-0479">Metal-binding</keyword>
<protein>
    <submittedName>
        <fullName evidence="6">Uncharacterized protein</fullName>
    </submittedName>
</protein>
<dbReference type="InterPro" id="IPR008949">
    <property type="entry name" value="Isoprenoid_synthase_dom_sf"/>
</dbReference>
<dbReference type="InterPro" id="IPR001906">
    <property type="entry name" value="Terpene_synth_N"/>
</dbReference>
<dbReference type="EMBL" id="JAVXUO010001214">
    <property type="protein sequence ID" value="KAK2984770.1"/>
    <property type="molecule type" value="Genomic_DNA"/>
</dbReference>
<keyword evidence="7" id="KW-1185">Reference proteome</keyword>
<reference evidence="6" key="1">
    <citation type="submission" date="2022-12" db="EMBL/GenBank/DDBJ databases">
        <title>Draft genome assemblies for two species of Escallonia (Escalloniales).</title>
        <authorList>
            <person name="Chanderbali A."/>
            <person name="Dervinis C."/>
            <person name="Anghel I."/>
            <person name="Soltis D."/>
            <person name="Soltis P."/>
            <person name="Zapata F."/>
        </authorList>
    </citation>
    <scope>NUCLEOTIDE SEQUENCE</scope>
    <source>
        <strain evidence="6">UCBG92.1500</strain>
        <tissue evidence="6">Leaf</tissue>
    </source>
</reference>
<dbReference type="CDD" id="cd00684">
    <property type="entry name" value="Terpene_cyclase_plant_C1"/>
    <property type="match status" value="2"/>
</dbReference>
<dbReference type="InterPro" id="IPR050148">
    <property type="entry name" value="Terpene_synthase-like"/>
</dbReference>
<dbReference type="Gene3D" id="1.50.10.130">
    <property type="entry name" value="Terpene synthase, N-terminal domain"/>
    <property type="match status" value="3"/>
</dbReference>
<dbReference type="InterPro" id="IPR036965">
    <property type="entry name" value="Terpene_synth_N_sf"/>
</dbReference>
<dbReference type="AlphaFoldDB" id="A0AA88RLB1"/>
<dbReference type="InterPro" id="IPR008930">
    <property type="entry name" value="Terpenoid_cyclase/PrenylTrfase"/>
</dbReference>
<evidence type="ECO:0000313" key="7">
    <source>
        <dbReference type="Proteomes" id="UP001187471"/>
    </source>
</evidence>
<dbReference type="FunFam" id="1.10.600.10:FF:000007">
    <property type="entry name" value="Isoprene synthase, chloroplastic"/>
    <property type="match status" value="1"/>
</dbReference>
<evidence type="ECO:0000256" key="3">
    <source>
        <dbReference type="ARBA" id="ARBA00023239"/>
    </source>
</evidence>
<dbReference type="Pfam" id="PF03936">
    <property type="entry name" value="Terpene_synth_C"/>
    <property type="match status" value="2"/>
</dbReference>
<dbReference type="SUPFAM" id="SSF48239">
    <property type="entry name" value="Terpenoid cyclases/Protein prenyltransferases"/>
    <property type="match status" value="2"/>
</dbReference>
<evidence type="ECO:0000256" key="2">
    <source>
        <dbReference type="ARBA" id="ARBA00022723"/>
    </source>
</evidence>
<dbReference type="SFLD" id="SFLDG01019">
    <property type="entry name" value="Terpene_Cyclase_Like_1_C_Termi"/>
    <property type="match status" value="2"/>
</dbReference>
<feature type="domain" description="Terpene synthase N-terminal" evidence="4">
    <location>
        <begin position="580"/>
        <end position="629"/>
    </location>
</feature>
<evidence type="ECO:0000259" key="4">
    <source>
        <dbReference type="Pfam" id="PF01397"/>
    </source>
</evidence>
<gene>
    <name evidence="6" type="ORF">RJ640_004595</name>
</gene>
<evidence type="ECO:0000313" key="6">
    <source>
        <dbReference type="EMBL" id="KAK2984770.1"/>
    </source>
</evidence>